<dbReference type="EMBL" id="JAQQAF010000002">
    <property type="protein sequence ID" value="KAJ8504484.1"/>
    <property type="molecule type" value="Genomic_DNA"/>
</dbReference>
<dbReference type="AlphaFoldDB" id="A0AAV8RQV8"/>
<reference evidence="1 2" key="1">
    <citation type="submission" date="2022-12" db="EMBL/GenBank/DDBJ databases">
        <title>Chromosome-scale assembly of the Ensete ventricosum genome.</title>
        <authorList>
            <person name="Dussert Y."/>
            <person name="Stocks J."/>
            <person name="Wendawek A."/>
            <person name="Woldeyes F."/>
            <person name="Nichols R.A."/>
            <person name="Borrell J.S."/>
        </authorList>
    </citation>
    <scope>NUCLEOTIDE SEQUENCE [LARGE SCALE GENOMIC DNA]</scope>
    <source>
        <strain evidence="2">cv. Maze</strain>
        <tissue evidence="1">Seeds</tissue>
    </source>
</reference>
<organism evidence="1 2">
    <name type="scientific">Ensete ventricosum</name>
    <name type="common">Abyssinian banana</name>
    <name type="synonym">Musa ensete</name>
    <dbReference type="NCBI Taxonomy" id="4639"/>
    <lineage>
        <taxon>Eukaryota</taxon>
        <taxon>Viridiplantae</taxon>
        <taxon>Streptophyta</taxon>
        <taxon>Embryophyta</taxon>
        <taxon>Tracheophyta</taxon>
        <taxon>Spermatophyta</taxon>
        <taxon>Magnoliopsida</taxon>
        <taxon>Liliopsida</taxon>
        <taxon>Zingiberales</taxon>
        <taxon>Musaceae</taxon>
        <taxon>Ensete</taxon>
    </lineage>
</organism>
<keyword evidence="2" id="KW-1185">Reference proteome</keyword>
<gene>
    <name evidence="1" type="ORF">OPV22_005370</name>
</gene>
<dbReference type="Proteomes" id="UP001222027">
    <property type="component" value="Unassembled WGS sequence"/>
</dbReference>
<comment type="caution">
    <text evidence="1">The sequence shown here is derived from an EMBL/GenBank/DDBJ whole genome shotgun (WGS) entry which is preliminary data.</text>
</comment>
<accession>A0AAV8RQV8</accession>
<sequence>MGRRALCAPPSSLTYHRCWGTNDPLHTRMACFSAGNRCRRSLRKGASGSERLPLCMDPSRCTLLSGGYDDLSECDAIFVYQIFHLNYILEKDLSYSNIRYKNYNLFWEEFLLKKVFFTSTLFYCQANFLPYVSAVKRGFKL</sequence>
<protein>
    <submittedName>
        <fullName evidence="1">Uncharacterized protein</fullName>
    </submittedName>
</protein>
<proteinExistence type="predicted"/>
<name>A0AAV8RQV8_ENSVE</name>
<evidence type="ECO:0000313" key="2">
    <source>
        <dbReference type="Proteomes" id="UP001222027"/>
    </source>
</evidence>
<evidence type="ECO:0000313" key="1">
    <source>
        <dbReference type="EMBL" id="KAJ8504484.1"/>
    </source>
</evidence>